<name>Q0RFN0_FRAAA</name>
<feature type="compositionally biased region" description="Basic and acidic residues" evidence="1">
    <location>
        <begin position="1"/>
        <end position="12"/>
    </location>
</feature>
<evidence type="ECO:0000256" key="1">
    <source>
        <dbReference type="SAM" id="MobiDB-lite"/>
    </source>
</evidence>
<gene>
    <name evidence="2" type="ordered locus">FRAAL5072</name>
</gene>
<accession>Q0RFN0</accession>
<organism evidence="2 3">
    <name type="scientific">Frankia alni (strain DSM 45986 / CECT 9034 / ACN14a)</name>
    <dbReference type="NCBI Taxonomy" id="326424"/>
    <lineage>
        <taxon>Bacteria</taxon>
        <taxon>Bacillati</taxon>
        <taxon>Actinomycetota</taxon>
        <taxon>Actinomycetes</taxon>
        <taxon>Frankiales</taxon>
        <taxon>Frankiaceae</taxon>
        <taxon>Frankia</taxon>
    </lineage>
</organism>
<protein>
    <submittedName>
        <fullName evidence="2">Uncharacterized protein</fullName>
    </submittedName>
</protein>
<evidence type="ECO:0000313" key="2">
    <source>
        <dbReference type="EMBL" id="CAJ63712.1"/>
    </source>
</evidence>
<reference evidence="2 3" key="1">
    <citation type="journal article" date="2007" name="Genome Res.">
        <title>Genome characteristics of facultatively symbiotic Frankia sp. strains reflect host range and host plant biogeography.</title>
        <authorList>
            <person name="Normand P."/>
            <person name="Lapierre P."/>
            <person name="Tisa L.S."/>
            <person name="Gogarten J.P."/>
            <person name="Alloisio N."/>
            <person name="Bagnarol E."/>
            <person name="Bassi C.A."/>
            <person name="Berry A.M."/>
            <person name="Bickhart D.M."/>
            <person name="Choisne N."/>
            <person name="Couloux A."/>
            <person name="Cournoyer B."/>
            <person name="Cruveiller S."/>
            <person name="Daubin V."/>
            <person name="Demange N."/>
            <person name="Francino M.P."/>
            <person name="Goltsman E."/>
            <person name="Huang Y."/>
            <person name="Kopp O.R."/>
            <person name="Labarre L."/>
            <person name="Lapidus A."/>
            <person name="Lavire C."/>
            <person name="Marechal J."/>
            <person name="Martinez M."/>
            <person name="Mastronunzio J.E."/>
            <person name="Mullin B.C."/>
            <person name="Niemann J."/>
            <person name="Pujic P."/>
            <person name="Rawnsley T."/>
            <person name="Rouy Z."/>
            <person name="Schenowitz C."/>
            <person name="Sellstedt A."/>
            <person name="Tavares F."/>
            <person name="Tomkins J.P."/>
            <person name="Vallenet D."/>
            <person name="Valverde C."/>
            <person name="Wall L.G."/>
            <person name="Wang Y."/>
            <person name="Medigue C."/>
            <person name="Benson D.R."/>
        </authorList>
    </citation>
    <scope>NUCLEOTIDE SEQUENCE [LARGE SCALE GENOMIC DNA]</scope>
    <source>
        <strain evidence="3">DSM 45986 / CECT 9034 / ACN14a</strain>
    </source>
</reference>
<dbReference type="EMBL" id="CT573213">
    <property type="protein sequence ID" value="CAJ63712.1"/>
    <property type="molecule type" value="Genomic_DNA"/>
</dbReference>
<dbReference type="HOGENOM" id="CLU_1537841_0_0_11"/>
<feature type="region of interest" description="Disordered" evidence="1">
    <location>
        <begin position="1"/>
        <end position="20"/>
    </location>
</feature>
<proteinExistence type="predicted"/>
<evidence type="ECO:0000313" key="3">
    <source>
        <dbReference type="Proteomes" id="UP000000657"/>
    </source>
</evidence>
<sequence length="174" mass="17489">MALRPAARERDAVGAPDGETTAGAGAVAVAAVMGVVGVDGAVGLGRCDAVGAVSTSEGCCTLGADGAVGTPDRLRGPAARPSPANRPRISTRLTTASAKAATTAMMRPHRMGRILPGLPQGDRCRPAEPGPPATSCVITVEVRPMDDLHGANSLVSVTECGEISFSFTNVTQRG</sequence>
<dbReference type="Proteomes" id="UP000000657">
    <property type="component" value="Chromosome"/>
</dbReference>
<keyword evidence="3" id="KW-1185">Reference proteome</keyword>
<dbReference type="KEGG" id="fal:FRAAL5072"/>
<dbReference type="AlphaFoldDB" id="Q0RFN0"/>